<keyword evidence="4 7" id="KW-0812">Transmembrane</keyword>
<feature type="transmembrane region" description="Helical" evidence="7">
    <location>
        <begin position="25"/>
        <end position="44"/>
    </location>
</feature>
<dbReference type="CDD" id="cd17503">
    <property type="entry name" value="MFS_LmrB_MDR_like"/>
    <property type="match status" value="1"/>
</dbReference>
<evidence type="ECO:0000259" key="8">
    <source>
        <dbReference type="PROSITE" id="PS50850"/>
    </source>
</evidence>
<feature type="domain" description="Major facilitator superfamily (MFS) profile" evidence="8">
    <location>
        <begin position="27"/>
        <end position="515"/>
    </location>
</feature>
<feature type="transmembrane region" description="Helical" evidence="7">
    <location>
        <begin position="179"/>
        <end position="201"/>
    </location>
</feature>
<keyword evidence="2" id="KW-0813">Transport</keyword>
<feature type="transmembrane region" description="Helical" evidence="7">
    <location>
        <begin position="118"/>
        <end position="139"/>
    </location>
</feature>
<dbReference type="InterPro" id="IPR011701">
    <property type="entry name" value="MFS"/>
</dbReference>
<dbReference type="GO" id="GO:0005886">
    <property type="term" value="C:plasma membrane"/>
    <property type="evidence" value="ECO:0007669"/>
    <property type="project" value="UniProtKB-SubCell"/>
</dbReference>
<reference evidence="9 10" key="1">
    <citation type="submission" date="2019-12" db="EMBL/GenBank/DDBJ databases">
        <authorList>
            <person name="Li M."/>
        </authorList>
    </citation>
    <scope>NUCLEOTIDE SEQUENCE [LARGE SCALE GENOMIC DNA]</scope>
    <source>
        <strain evidence="9 10">GBMRC 2024</strain>
    </source>
</reference>
<evidence type="ECO:0000256" key="3">
    <source>
        <dbReference type="ARBA" id="ARBA00022475"/>
    </source>
</evidence>
<evidence type="ECO:0000256" key="5">
    <source>
        <dbReference type="ARBA" id="ARBA00022989"/>
    </source>
</evidence>
<keyword evidence="6 7" id="KW-0472">Membrane</keyword>
<proteinExistence type="predicted"/>
<accession>A0A6L7G8B9</accession>
<dbReference type="Gene3D" id="1.20.1720.10">
    <property type="entry name" value="Multidrug resistance protein D"/>
    <property type="match status" value="1"/>
</dbReference>
<dbReference type="SUPFAM" id="SSF103473">
    <property type="entry name" value="MFS general substrate transporter"/>
    <property type="match status" value="1"/>
</dbReference>
<dbReference type="PROSITE" id="PS50850">
    <property type="entry name" value="MFS"/>
    <property type="match status" value="1"/>
</dbReference>
<name>A0A6L7G8B9_9RHOB</name>
<dbReference type="EMBL" id="WUMU01000016">
    <property type="protein sequence ID" value="MXN18923.1"/>
    <property type="molecule type" value="Genomic_DNA"/>
</dbReference>
<dbReference type="InterPro" id="IPR036259">
    <property type="entry name" value="MFS_trans_sf"/>
</dbReference>
<evidence type="ECO:0000256" key="2">
    <source>
        <dbReference type="ARBA" id="ARBA00022448"/>
    </source>
</evidence>
<dbReference type="PANTHER" id="PTHR23501">
    <property type="entry name" value="MAJOR FACILITATOR SUPERFAMILY"/>
    <property type="match status" value="1"/>
</dbReference>
<protein>
    <submittedName>
        <fullName evidence="9">DHA2 family efflux MFS transporter permease subunit</fullName>
    </submittedName>
</protein>
<evidence type="ECO:0000256" key="1">
    <source>
        <dbReference type="ARBA" id="ARBA00004651"/>
    </source>
</evidence>
<feature type="transmembrane region" description="Helical" evidence="7">
    <location>
        <begin position="492"/>
        <end position="510"/>
    </location>
</feature>
<feature type="transmembrane region" description="Helical" evidence="7">
    <location>
        <begin position="283"/>
        <end position="304"/>
    </location>
</feature>
<feature type="transmembrane region" description="Helical" evidence="7">
    <location>
        <begin position="245"/>
        <end position="263"/>
    </location>
</feature>
<feature type="transmembrane region" description="Helical" evidence="7">
    <location>
        <begin position="64"/>
        <end position="85"/>
    </location>
</feature>
<feature type="transmembrane region" description="Helical" evidence="7">
    <location>
        <begin position="151"/>
        <end position="173"/>
    </location>
</feature>
<dbReference type="InterPro" id="IPR020846">
    <property type="entry name" value="MFS_dom"/>
</dbReference>
<evidence type="ECO:0000313" key="10">
    <source>
        <dbReference type="Proteomes" id="UP000477911"/>
    </source>
</evidence>
<dbReference type="InterPro" id="IPR004638">
    <property type="entry name" value="EmrB-like"/>
</dbReference>
<feature type="transmembrane region" description="Helical" evidence="7">
    <location>
        <begin position="348"/>
        <end position="365"/>
    </location>
</feature>
<gene>
    <name evidence="9" type="ORF">GR170_13825</name>
</gene>
<keyword evidence="3" id="KW-1003">Cell membrane</keyword>
<evidence type="ECO:0000313" key="9">
    <source>
        <dbReference type="EMBL" id="MXN18923.1"/>
    </source>
</evidence>
<feature type="transmembrane region" description="Helical" evidence="7">
    <location>
        <begin position="316"/>
        <end position="341"/>
    </location>
</feature>
<dbReference type="RefSeq" id="WP_160895054.1">
    <property type="nucleotide sequence ID" value="NZ_WUMU01000016.1"/>
</dbReference>
<dbReference type="NCBIfam" id="TIGR00711">
    <property type="entry name" value="efflux_EmrB"/>
    <property type="match status" value="1"/>
</dbReference>
<keyword evidence="10" id="KW-1185">Reference proteome</keyword>
<feature type="transmembrane region" description="Helical" evidence="7">
    <location>
        <begin position="213"/>
        <end position="233"/>
    </location>
</feature>
<comment type="caution">
    <text evidence="9">The sequence shown here is derived from an EMBL/GenBank/DDBJ whole genome shotgun (WGS) entry which is preliminary data.</text>
</comment>
<dbReference type="Gene3D" id="1.20.1250.20">
    <property type="entry name" value="MFS general substrate transporter like domains"/>
    <property type="match status" value="1"/>
</dbReference>
<evidence type="ECO:0000256" key="6">
    <source>
        <dbReference type="ARBA" id="ARBA00023136"/>
    </source>
</evidence>
<dbReference type="Pfam" id="PF07690">
    <property type="entry name" value="MFS_1"/>
    <property type="match status" value="1"/>
</dbReference>
<feature type="transmembrane region" description="Helical" evidence="7">
    <location>
        <begin position="92"/>
        <end position="112"/>
    </location>
</feature>
<sequence length="523" mass="56208">MSDVAQAPSGRRQWKPGEKADGSDWLTVFAGTLGALMATLDISITNSALPTIQGAIGASSTEATWISTAYLVPEIIMIPLTGWFTRMLGLRTFLLIMTVLFVVFSMMCGISDTLGSMIVGRIGQGFTGGAMIPTAMTIVSTRLPPAQRPVGMALFGFTAVMGPVLGPLLGGWLTEAVSWHYAFFINLPVGIFLTGLLFVGMKHTPARLQVLKEADWLGIIGMSVGLGCLTVVLEEGQRENWFQSETIVLLSVLTAIGIFLLLVGQVYARRPVIDLSILLQREFGSVFIMALLLGAALYGMAYMIPQFLASIADYNSLQSGIIVLISGLPTLAMMPFIPILVKTIDLRGAVIFGFCMYALSCWVDTELTANATGADFYLSQVLRGLGQGFSMLFLNQAASSSVPDEKAEDASGLFNAARNLGGSIGLAMIATLQARRSAFHGERLSEQITTNSPQVQHLLDQYSGTPQGTESVLSYLSQLIHVQALVMTYNDIFYLYALALIVVMPLALILRPLPKGQAPSATH</sequence>
<dbReference type="AlphaFoldDB" id="A0A6L7G8B9"/>
<comment type="subcellular location">
    <subcellularLocation>
        <location evidence="1">Cell membrane</location>
        <topology evidence="1">Multi-pass membrane protein</topology>
    </subcellularLocation>
</comment>
<keyword evidence="5 7" id="KW-1133">Transmembrane helix</keyword>
<dbReference type="GO" id="GO:0022857">
    <property type="term" value="F:transmembrane transporter activity"/>
    <property type="evidence" value="ECO:0007669"/>
    <property type="project" value="InterPro"/>
</dbReference>
<dbReference type="PANTHER" id="PTHR23501:SF51">
    <property type="entry name" value="MULTIDRUG RESISTANCE PROTEIN B"/>
    <property type="match status" value="1"/>
</dbReference>
<organism evidence="9 10">
    <name type="scientific">Pseudooceanicola albus</name>
    <dbReference type="NCBI Taxonomy" id="2692189"/>
    <lineage>
        <taxon>Bacteria</taxon>
        <taxon>Pseudomonadati</taxon>
        <taxon>Pseudomonadota</taxon>
        <taxon>Alphaproteobacteria</taxon>
        <taxon>Rhodobacterales</taxon>
        <taxon>Paracoccaceae</taxon>
        <taxon>Pseudooceanicola</taxon>
    </lineage>
</organism>
<evidence type="ECO:0000256" key="4">
    <source>
        <dbReference type="ARBA" id="ARBA00022692"/>
    </source>
</evidence>
<evidence type="ECO:0000256" key="7">
    <source>
        <dbReference type="SAM" id="Phobius"/>
    </source>
</evidence>
<dbReference type="Proteomes" id="UP000477911">
    <property type="component" value="Unassembled WGS sequence"/>
</dbReference>